<dbReference type="Proteomes" id="UP000196331">
    <property type="component" value="Unassembled WGS sequence"/>
</dbReference>
<dbReference type="PANTHER" id="PTHR42879">
    <property type="entry name" value="3-OXOACYL-(ACYL-CARRIER-PROTEIN) REDUCTASE"/>
    <property type="match status" value="1"/>
</dbReference>
<dbReference type="InterPro" id="IPR057326">
    <property type="entry name" value="KR_dom"/>
</dbReference>
<dbReference type="AlphaFoldDB" id="A0A1R4HPY8"/>
<reference evidence="3 4" key="1">
    <citation type="submission" date="2017-02" db="EMBL/GenBank/DDBJ databases">
        <authorList>
            <person name="Dridi B."/>
        </authorList>
    </citation>
    <scope>NUCLEOTIDE SEQUENCE [LARGE SCALE GENOMIC DNA]</scope>
    <source>
        <strain evidence="3 4">JB380</strain>
    </source>
</reference>
<dbReference type="PRINTS" id="PR00080">
    <property type="entry name" value="SDRFAMILY"/>
</dbReference>
<dbReference type="FunFam" id="3.40.50.720:FF:000084">
    <property type="entry name" value="Short-chain dehydrogenase reductase"/>
    <property type="match status" value="1"/>
</dbReference>
<gene>
    <name evidence="3" type="ORF">CZ787_01810</name>
</gene>
<dbReference type="InterPro" id="IPR036291">
    <property type="entry name" value="NAD(P)-bd_dom_sf"/>
</dbReference>
<dbReference type="Gene3D" id="3.40.50.720">
    <property type="entry name" value="NAD(P)-binding Rossmann-like Domain"/>
    <property type="match status" value="1"/>
</dbReference>
<dbReference type="OrthoDB" id="9793325at2"/>
<dbReference type="EMBL" id="FUKM01000005">
    <property type="protein sequence ID" value="SJN09590.1"/>
    <property type="molecule type" value="Genomic_DNA"/>
</dbReference>
<dbReference type="RefSeq" id="WP_087105614.1">
    <property type="nucleotide sequence ID" value="NZ_FUKM01000005.1"/>
</dbReference>
<dbReference type="PANTHER" id="PTHR42879:SF6">
    <property type="entry name" value="NADPH-DEPENDENT REDUCTASE BACG"/>
    <property type="match status" value="1"/>
</dbReference>
<organism evidence="3 4">
    <name type="scientific">Halomonas citrativorans</name>
    <dbReference type="NCBI Taxonomy" id="2742612"/>
    <lineage>
        <taxon>Bacteria</taxon>
        <taxon>Pseudomonadati</taxon>
        <taxon>Pseudomonadota</taxon>
        <taxon>Gammaproteobacteria</taxon>
        <taxon>Oceanospirillales</taxon>
        <taxon>Halomonadaceae</taxon>
        <taxon>Halomonas</taxon>
    </lineage>
</organism>
<accession>A0A1R4HPY8</accession>
<evidence type="ECO:0000256" key="1">
    <source>
        <dbReference type="ARBA" id="ARBA00006484"/>
    </source>
</evidence>
<keyword evidence="3" id="KW-0560">Oxidoreductase</keyword>
<proteinExistence type="inferred from homology"/>
<dbReference type="EC" id="1.1.1.100" evidence="3"/>
<dbReference type="SUPFAM" id="SSF51735">
    <property type="entry name" value="NAD(P)-binding Rossmann-fold domains"/>
    <property type="match status" value="1"/>
</dbReference>
<evidence type="ECO:0000313" key="4">
    <source>
        <dbReference type="Proteomes" id="UP000196331"/>
    </source>
</evidence>
<dbReference type="PRINTS" id="PR00081">
    <property type="entry name" value="GDHRDH"/>
</dbReference>
<dbReference type="GO" id="GO:0004316">
    <property type="term" value="F:3-oxoacyl-[acyl-carrier-protein] reductase (NADPH) activity"/>
    <property type="evidence" value="ECO:0007669"/>
    <property type="project" value="UniProtKB-EC"/>
</dbReference>
<comment type="similarity">
    <text evidence="1">Belongs to the short-chain dehydrogenases/reductases (SDR) family.</text>
</comment>
<sequence length="260" mass="26857">MDMALTDKVALVTGASQGIGFETALLLAEEGAKVVLVARREKPLQLAAERINSLTGQRPITIVADIASADGPVAAVERTIEACGGLDILINNAGSSASGPFLEADDAVWQADIELKLMGAIRGIRAALPYLADSSAAAIVNVTTVSGKAPPAKTLPTSATRAAGIALTKSLANELGAQGIRVNTVCLGRVRSAQVERRWQREAPELSWEDYSARQGQGIPLGRLGDAKDVANAIVFLVSSRAGYVTGASLNVDGGRSATV</sequence>
<comment type="caution">
    <text evidence="3">The sequence shown here is derived from an EMBL/GenBank/DDBJ whole genome shotgun (WGS) entry which is preliminary data.</text>
</comment>
<dbReference type="SMART" id="SM00822">
    <property type="entry name" value="PKS_KR"/>
    <property type="match status" value="1"/>
</dbReference>
<dbReference type="Pfam" id="PF13561">
    <property type="entry name" value="adh_short_C2"/>
    <property type="match status" value="1"/>
</dbReference>
<dbReference type="InterPro" id="IPR050259">
    <property type="entry name" value="SDR"/>
</dbReference>
<feature type="domain" description="Ketoreductase" evidence="2">
    <location>
        <begin position="8"/>
        <end position="193"/>
    </location>
</feature>
<protein>
    <submittedName>
        <fullName evidence="3">3-oxoacyl-[acyl-carrier protein] reductase</fullName>
        <ecNumber evidence="3">1.1.1.100</ecNumber>
    </submittedName>
</protein>
<evidence type="ECO:0000259" key="2">
    <source>
        <dbReference type="SMART" id="SM00822"/>
    </source>
</evidence>
<evidence type="ECO:0000313" key="3">
    <source>
        <dbReference type="EMBL" id="SJN09590.1"/>
    </source>
</evidence>
<dbReference type="InterPro" id="IPR002347">
    <property type="entry name" value="SDR_fam"/>
</dbReference>
<name>A0A1R4HPY8_9GAMM</name>